<dbReference type="InterPro" id="IPR044630">
    <property type="entry name" value="SPA1/2/3/4"/>
</dbReference>
<comment type="caution">
    <text evidence="7">The sequence shown here is derived from an EMBL/GenBank/DDBJ whole genome shotgun (WGS) entry which is preliminary data.</text>
</comment>
<dbReference type="PANTHER" id="PTHR44218">
    <property type="entry name" value="PROTEIN SPA1-RELATED 2"/>
    <property type="match status" value="1"/>
</dbReference>
<dbReference type="InterPro" id="IPR020472">
    <property type="entry name" value="WD40_PAC1"/>
</dbReference>
<reference evidence="7 8" key="1">
    <citation type="submission" date="2024-02" db="EMBL/GenBank/DDBJ databases">
        <title>de novo genome assembly of Solanum bulbocastanum strain 11H21.</title>
        <authorList>
            <person name="Hosaka A.J."/>
        </authorList>
    </citation>
    <scope>NUCLEOTIDE SEQUENCE [LARGE SCALE GENOMIC DNA]</scope>
    <source>
        <tissue evidence="7">Young leaves</tissue>
    </source>
</reference>
<dbReference type="InterPro" id="IPR019775">
    <property type="entry name" value="WD40_repeat_CS"/>
</dbReference>
<dbReference type="PROSITE" id="PS00678">
    <property type="entry name" value="WD_REPEATS_1"/>
    <property type="match status" value="2"/>
</dbReference>
<keyword evidence="8" id="KW-1185">Reference proteome</keyword>
<dbReference type="Pfam" id="PF00400">
    <property type="entry name" value="WD40"/>
    <property type="match status" value="3"/>
</dbReference>
<feature type="repeat" description="WD" evidence="3">
    <location>
        <begin position="920"/>
        <end position="953"/>
    </location>
</feature>
<evidence type="ECO:0000256" key="1">
    <source>
        <dbReference type="ARBA" id="ARBA00022574"/>
    </source>
</evidence>
<keyword evidence="2" id="KW-0677">Repeat</keyword>
<protein>
    <recommendedName>
        <fullName evidence="6">Protein kinase domain-containing protein</fullName>
    </recommendedName>
</protein>
<dbReference type="PANTHER" id="PTHR44218:SF4">
    <property type="entry name" value="PROTEIN SUPPRESSOR OF PHYA-105 1-LIKE ISOFORM X1"/>
    <property type="match status" value="1"/>
</dbReference>
<proteinExistence type="predicted"/>
<evidence type="ECO:0000313" key="7">
    <source>
        <dbReference type="EMBL" id="KAK6777326.1"/>
    </source>
</evidence>
<dbReference type="Gene3D" id="1.10.510.10">
    <property type="entry name" value="Transferase(Phosphotransferase) domain 1"/>
    <property type="match status" value="1"/>
</dbReference>
<dbReference type="SUPFAM" id="SSF50978">
    <property type="entry name" value="WD40 repeat-like"/>
    <property type="match status" value="1"/>
</dbReference>
<feature type="repeat" description="WD" evidence="3">
    <location>
        <begin position="834"/>
        <end position="876"/>
    </location>
</feature>
<dbReference type="InterPro" id="IPR015943">
    <property type="entry name" value="WD40/YVTN_repeat-like_dom_sf"/>
</dbReference>
<dbReference type="GO" id="GO:0009640">
    <property type="term" value="P:photomorphogenesis"/>
    <property type="evidence" value="ECO:0007669"/>
    <property type="project" value="InterPro"/>
</dbReference>
<dbReference type="SMART" id="SM00320">
    <property type="entry name" value="WD40"/>
    <property type="match status" value="7"/>
</dbReference>
<keyword evidence="4" id="KW-0175">Coiled coil</keyword>
<dbReference type="PRINTS" id="PR00320">
    <property type="entry name" value="GPROTEINBRPT"/>
</dbReference>
<feature type="coiled-coil region" evidence="4">
    <location>
        <begin position="585"/>
        <end position="612"/>
    </location>
</feature>
<dbReference type="InterPro" id="IPR036322">
    <property type="entry name" value="WD40_repeat_dom_sf"/>
</dbReference>
<keyword evidence="1 3" id="KW-0853">WD repeat</keyword>
<sequence length="1058" mass="118229">MDKSKEEAEANDVGANVLSRTRECDPGEPSMRKCTSTSHELLEGSTSASSGMLENDGMNRNVTSMKGPQLHGTSSYSLNSSRLTVEKLCNYKISEPASLRCSNNQETNQKPQIQWQRFYQLGSGSRSVKGDGGPSSTDKAVQQLSSKELPGINLLALKMLKQASNKDIKEGSNAVSSQSTEDHNLIIPINRLLPGSSQSKLLSTSSFSHFFANRSLKGKDVLPKGPALHKEVHTASTLQNRNEFEQASTGMVSSDALFKQGANSNQASFSRSDHQRPSSTYNGVTLREWLNSTGSQINKAERIHIFRQIVKLIDIAHSEGNAFQDIRPSCFILLSPNGVKYIGPSVQIDSMYAVSRNTNGKRPSDMEMHANSNLGSKLQKVNVNVDLMRQRPETNARSCSRDEGTSFQAGCLLESDINQLEKKWYTCPEELHHESLASSNIYSLGVLFFELLCCFESPAAHSTAMLNLQSRILPPNFLCQNPKEVGFCFLLLHPVPSSRPTTRYCYVSNLLCNIIFCYLDFAEKVNVDIPVRQPAIQYPKIGEILQSELIIGAEEVCKIDGVPSFIEKDDDPDSDVLLHFLVSLQEEKQNNASKLLQRIECLEADIKDVEKREVFRNSDWVETDFNNMQQGSYLKHLNSTDSISRSFSIPNMSNEKLMKNNSQLESAYFCMRSQIQLAENDTIGRTDTDLLTSRDRLFQVSTKEAEPILKPVDRVGAFFEGICKYARYFKFEEYGTLRNGDLLNSTNVICSLCFDYEEDYIAAAGVSKKIKIFEFASLLNESADLQYPVAEMSNRSKLSCVSWNKYMRNYLASTDYDGVVKMWDASTGQEFSQHTEHQKRAWSVDFSQVEPTKFATGSDDCSVKVWNINERSSVDTIWNPANICCVQFSAYSSHLLAFGSADYKIYCYDLRHTRIPWCTLSGHEKAVSYVKFLDYGTLVSASTDNTLKLWDLKRTSLEGLSSNACSLTFKGHTNEKNFVGLSVLDGYIACGSESNEVYAYHRSLPMQITSYKFGSVDPSSGNDGESNGQFVSSVCWRRKSNMVVAANSTGCIKLLRLV</sequence>
<evidence type="ECO:0000256" key="5">
    <source>
        <dbReference type="SAM" id="MobiDB-lite"/>
    </source>
</evidence>
<dbReference type="GO" id="GO:0004672">
    <property type="term" value="F:protein kinase activity"/>
    <property type="evidence" value="ECO:0007669"/>
    <property type="project" value="InterPro"/>
</dbReference>
<evidence type="ECO:0000256" key="3">
    <source>
        <dbReference type="PROSITE-ProRule" id="PRU00221"/>
    </source>
</evidence>
<dbReference type="InterPro" id="IPR001680">
    <property type="entry name" value="WD40_rpt"/>
</dbReference>
<feature type="repeat" description="WD" evidence="3">
    <location>
        <begin position="791"/>
        <end position="833"/>
    </location>
</feature>
<gene>
    <name evidence="7" type="ORF">RDI58_024043</name>
</gene>
<feature type="domain" description="Protein kinase" evidence="6">
    <location>
        <begin position="115"/>
        <end position="511"/>
    </location>
</feature>
<dbReference type="SUPFAM" id="SSF56112">
    <property type="entry name" value="Protein kinase-like (PK-like)"/>
    <property type="match status" value="1"/>
</dbReference>
<dbReference type="Proteomes" id="UP001371456">
    <property type="component" value="Unassembled WGS sequence"/>
</dbReference>
<dbReference type="InterPro" id="IPR011009">
    <property type="entry name" value="Kinase-like_dom_sf"/>
</dbReference>
<dbReference type="EMBL" id="JBANQN010000010">
    <property type="protein sequence ID" value="KAK6777326.1"/>
    <property type="molecule type" value="Genomic_DNA"/>
</dbReference>
<evidence type="ECO:0000256" key="2">
    <source>
        <dbReference type="ARBA" id="ARBA00022737"/>
    </source>
</evidence>
<evidence type="ECO:0000313" key="8">
    <source>
        <dbReference type="Proteomes" id="UP001371456"/>
    </source>
</evidence>
<evidence type="ECO:0000256" key="4">
    <source>
        <dbReference type="SAM" id="Coils"/>
    </source>
</evidence>
<dbReference type="PROSITE" id="PS50011">
    <property type="entry name" value="PROTEIN_KINASE_DOM"/>
    <property type="match status" value="1"/>
</dbReference>
<organism evidence="7 8">
    <name type="scientific">Solanum bulbocastanum</name>
    <name type="common">Wild potato</name>
    <dbReference type="NCBI Taxonomy" id="147425"/>
    <lineage>
        <taxon>Eukaryota</taxon>
        <taxon>Viridiplantae</taxon>
        <taxon>Streptophyta</taxon>
        <taxon>Embryophyta</taxon>
        <taxon>Tracheophyta</taxon>
        <taxon>Spermatophyta</taxon>
        <taxon>Magnoliopsida</taxon>
        <taxon>eudicotyledons</taxon>
        <taxon>Gunneridae</taxon>
        <taxon>Pentapetalae</taxon>
        <taxon>asterids</taxon>
        <taxon>lamiids</taxon>
        <taxon>Solanales</taxon>
        <taxon>Solanaceae</taxon>
        <taxon>Solanoideae</taxon>
        <taxon>Solaneae</taxon>
        <taxon>Solanum</taxon>
    </lineage>
</organism>
<dbReference type="AlphaFoldDB" id="A0AAN8Y374"/>
<dbReference type="GO" id="GO:0005524">
    <property type="term" value="F:ATP binding"/>
    <property type="evidence" value="ECO:0007669"/>
    <property type="project" value="InterPro"/>
</dbReference>
<accession>A0AAN8Y374</accession>
<name>A0AAN8Y374_SOLBU</name>
<dbReference type="PROSITE" id="PS50294">
    <property type="entry name" value="WD_REPEATS_REGION"/>
    <property type="match status" value="1"/>
</dbReference>
<feature type="region of interest" description="Disordered" evidence="5">
    <location>
        <begin position="1"/>
        <end position="55"/>
    </location>
</feature>
<feature type="compositionally biased region" description="Polar residues" evidence="5">
    <location>
        <begin position="33"/>
        <end position="55"/>
    </location>
</feature>
<dbReference type="InterPro" id="IPR000719">
    <property type="entry name" value="Prot_kinase_dom"/>
</dbReference>
<dbReference type="Gene3D" id="2.130.10.10">
    <property type="entry name" value="YVTN repeat-like/Quinoprotein amine dehydrogenase"/>
    <property type="match status" value="1"/>
</dbReference>
<dbReference type="PROSITE" id="PS50082">
    <property type="entry name" value="WD_REPEATS_2"/>
    <property type="match status" value="3"/>
</dbReference>
<evidence type="ECO:0000259" key="6">
    <source>
        <dbReference type="PROSITE" id="PS50011"/>
    </source>
</evidence>